<dbReference type="PROSITE" id="PS50181">
    <property type="entry name" value="FBOX"/>
    <property type="match status" value="1"/>
</dbReference>
<comment type="caution">
    <text evidence="4">The sequence shown here is derived from an EMBL/GenBank/DDBJ whole genome shotgun (WGS) entry which is preliminary data.</text>
</comment>
<dbReference type="InterPro" id="IPR041667">
    <property type="entry name" value="Cupin_8"/>
</dbReference>
<evidence type="ECO:0000313" key="5">
    <source>
        <dbReference type="Proteomes" id="UP001194746"/>
    </source>
</evidence>
<dbReference type="SUPFAM" id="SSF51197">
    <property type="entry name" value="Clavaminate synthase-like"/>
    <property type="match status" value="1"/>
</dbReference>
<dbReference type="Proteomes" id="UP001194746">
    <property type="component" value="Unassembled WGS sequence"/>
</dbReference>
<dbReference type="PROSITE" id="PS51184">
    <property type="entry name" value="JMJC"/>
    <property type="match status" value="1"/>
</dbReference>
<sequence length="508" mass="57064">MKMPDIAAIDPHSDIVTNFYSSSYPNNDSLHHPSRPDAIPGHPLEVKPSGNALLATENLRHAIGTFNLLPDELIIMLLEGLDGPSLLQIGRTCKAFYAFTRAEDLWKALFIASPPSSFSWKGTWRSTYLNLSPSNVPIVNCSNLYSDTLHRPFYCAHISLDPYVTNIPPRNQIARLPDLSPEEFQEKWTDTPFILTEPVKQWPVYRKWSIETLLSQYSDVLFRAEAVDWKLSTYGEYMKNNSDESPLYLFDRAFVAKMGLKVGQLSDEPDASYWTPPCFGEDFFSVLGNDRPDRQWLIIGPERSGSTFHKDPNATSAWNAVVRGSKYWIMFPSSSKLPPPPGVYVSDDQSEVTSPLSIAEWLLGFHAEARRAPGCLEGICGEGEILHVPSGWWHLVVNLEPAIAITQNFIPRAHLTAALDFLSNKADQVSGFRKGVENPYERFVTKMQELHPLLLAEACDELKKRTDAKKRKWDEIVHGKAEQDNDIDSTKGGFSFGFGDDGSDVEVP</sequence>
<dbReference type="Pfam" id="PF13621">
    <property type="entry name" value="Cupin_8"/>
    <property type="match status" value="1"/>
</dbReference>
<dbReference type="SUPFAM" id="SSF81383">
    <property type="entry name" value="F-box domain"/>
    <property type="match status" value="1"/>
</dbReference>
<evidence type="ECO:0000256" key="1">
    <source>
        <dbReference type="SAM" id="MobiDB-lite"/>
    </source>
</evidence>
<dbReference type="AlphaFoldDB" id="A0AAD4GXM2"/>
<keyword evidence="5" id="KW-1185">Reference proteome</keyword>
<accession>A0AAD4GXM2</accession>
<reference evidence="4" key="1">
    <citation type="journal article" date="2019" name="Beilstein J. Org. Chem.">
        <title>Nanangenines: drimane sesquiterpenoids as the dominant metabolite cohort of a novel Australian fungus, Aspergillus nanangensis.</title>
        <authorList>
            <person name="Lacey H.J."/>
            <person name="Gilchrist C.L.M."/>
            <person name="Crombie A."/>
            <person name="Kalaitzis J.A."/>
            <person name="Vuong D."/>
            <person name="Rutledge P.J."/>
            <person name="Turner P."/>
            <person name="Pitt J.I."/>
            <person name="Lacey E."/>
            <person name="Chooi Y.H."/>
            <person name="Piggott A.M."/>
        </authorList>
    </citation>
    <scope>NUCLEOTIDE SEQUENCE</scope>
    <source>
        <strain evidence="4">MST-FP2251</strain>
    </source>
</reference>
<evidence type="ECO:0000313" key="4">
    <source>
        <dbReference type="EMBL" id="KAF9892870.1"/>
    </source>
</evidence>
<proteinExistence type="predicted"/>
<dbReference type="GO" id="GO:0005634">
    <property type="term" value="C:nucleus"/>
    <property type="evidence" value="ECO:0007669"/>
    <property type="project" value="TreeGrafter"/>
</dbReference>
<protein>
    <submittedName>
        <fullName evidence="4">Uncharacterized protein</fullName>
    </submittedName>
</protein>
<evidence type="ECO:0000259" key="3">
    <source>
        <dbReference type="PROSITE" id="PS51184"/>
    </source>
</evidence>
<dbReference type="SMART" id="SM00558">
    <property type="entry name" value="JmjC"/>
    <property type="match status" value="1"/>
</dbReference>
<dbReference type="PANTHER" id="PTHR12480">
    <property type="entry name" value="ARGININE DEMETHYLASE AND LYSYL-HYDROXYLASE JMJD"/>
    <property type="match status" value="1"/>
</dbReference>
<dbReference type="SMART" id="SM00256">
    <property type="entry name" value="FBOX"/>
    <property type="match status" value="1"/>
</dbReference>
<dbReference type="InterPro" id="IPR050910">
    <property type="entry name" value="JMJD6_ArgDemeth/LysHydrox"/>
</dbReference>
<name>A0AAD4GXM2_ASPNN</name>
<dbReference type="PANTHER" id="PTHR12480:SF21">
    <property type="entry name" value="JMJC DOMAIN-CONTAINING PROTEIN 8"/>
    <property type="match status" value="1"/>
</dbReference>
<dbReference type="InterPro" id="IPR036047">
    <property type="entry name" value="F-box-like_dom_sf"/>
</dbReference>
<reference evidence="4" key="2">
    <citation type="submission" date="2020-02" db="EMBL/GenBank/DDBJ databases">
        <authorList>
            <person name="Gilchrist C.L.M."/>
            <person name="Chooi Y.-H."/>
        </authorList>
    </citation>
    <scope>NUCLEOTIDE SEQUENCE</scope>
    <source>
        <strain evidence="4">MST-FP2251</strain>
    </source>
</reference>
<gene>
    <name evidence="4" type="ORF">FE257_000459</name>
</gene>
<dbReference type="Gene3D" id="1.20.1280.50">
    <property type="match status" value="1"/>
</dbReference>
<dbReference type="InterPro" id="IPR001810">
    <property type="entry name" value="F-box_dom"/>
</dbReference>
<dbReference type="InterPro" id="IPR003347">
    <property type="entry name" value="JmjC_dom"/>
</dbReference>
<dbReference type="EMBL" id="VCAU01000010">
    <property type="protein sequence ID" value="KAF9892870.1"/>
    <property type="molecule type" value="Genomic_DNA"/>
</dbReference>
<feature type="domain" description="JmjC" evidence="3">
    <location>
        <begin position="264"/>
        <end position="426"/>
    </location>
</feature>
<organism evidence="4 5">
    <name type="scientific">Aspergillus nanangensis</name>
    <dbReference type="NCBI Taxonomy" id="2582783"/>
    <lineage>
        <taxon>Eukaryota</taxon>
        <taxon>Fungi</taxon>
        <taxon>Dikarya</taxon>
        <taxon>Ascomycota</taxon>
        <taxon>Pezizomycotina</taxon>
        <taxon>Eurotiomycetes</taxon>
        <taxon>Eurotiomycetidae</taxon>
        <taxon>Eurotiales</taxon>
        <taxon>Aspergillaceae</taxon>
        <taxon>Aspergillus</taxon>
        <taxon>Aspergillus subgen. Circumdati</taxon>
    </lineage>
</organism>
<evidence type="ECO:0000259" key="2">
    <source>
        <dbReference type="PROSITE" id="PS50181"/>
    </source>
</evidence>
<feature type="region of interest" description="Disordered" evidence="1">
    <location>
        <begin position="477"/>
        <end position="508"/>
    </location>
</feature>
<dbReference type="Gene3D" id="2.60.120.650">
    <property type="entry name" value="Cupin"/>
    <property type="match status" value="1"/>
</dbReference>
<dbReference type="GO" id="GO:0000987">
    <property type="term" value="F:cis-regulatory region sequence-specific DNA binding"/>
    <property type="evidence" value="ECO:0007669"/>
    <property type="project" value="TreeGrafter"/>
</dbReference>
<dbReference type="Pfam" id="PF12937">
    <property type="entry name" value="F-box-like"/>
    <property type="match status" value="1"/>
</dbReference>
<feature type="domain" description="F-box" evidence="2">
    <location>
        <begin position="63"/>
        <end position="109"/>
    </location>
</feature>